<comment type="caution">
    <text evidence="3">The sequence shown here is derived from an EMBL/GenBank/DDBJ whole genome shotgun (WGS) entry which is preliminary data.</text>
</comment>
<dbReference type="EMBL" id="MFSQ01000112">
    <property type="protein sequence ID" value="OGI38838.1"/>
    <property type="molecule type" value="Genomic_DNA"/>
</dbReference>
<evidence type="ECO:0000259" key="2">
    <source>
        <dbReference type="Pfam" id="PF22688"/>
    </source>
</evidence>
<name>A0A1F6T0Y0_9PROT</name>
<gene>
    <name evidence="3" type="ORF">A2140_04065</name>
</gene>
<feature type="domain" description="Hda lid" evidence="2">
    <location>
        <begin position="167"/>
        <end position="229"/>
    </location>
</feature>
<dbReference type="STRING" id="1817756.A2140_04065"/>
<dbReference type="InterPro" id="IPR013317">
    <property type="entry name" value="DnaA_dom"/>
</dbReference>
<dbReference type="PANTHER" id="PTHR30050">
    <property type="entry name" value="CHROMOSOMAL REPLICATION INITIATOR PROTEIN DNAA"/>
    <property type="match status" value="1"/>
</dbReference>
<feature type="domain" description="Chromosomal replication initiator protein DnaA ATPAse" evidence="1">
    <location>
        <begin position="16"/>
        <end position="67"/>
    </location>
</feature>
<organism evidence="3 4">
    <name type="scientific">Candidatus Muproteobacteria bacterium RBG_16_62_13</name>
    <dbReference type="NCBI Taxonomy" id="1817756"/>
    <lineage>
        <taxon>Bacteria</taxon>
        <taxon>Pseudomonadati</taxon>
        <taxon>Pseudomonadota</taxon>
        <taxon>Candidatus Muproteobacteria</taxon>
    </lineage>
</organism>
<proteinExistence type="predicted"/>
<dbReference type="NCBIfam" id="TIGR03420">
    <property type="entry name" value="DnaA_homol_Hda"/>
    <property type="match status" value="1"/>
</dbReference>
<dbReference type="Proteomes" id="UP000178379">
    <property type="component" value="Unassembled WGS sequence"/>
</dbReference>
<evidence type="ECO:0000259" key="1">
    <source>
        <dbReference type="Pfam" id="PF00308"/>
    </source>
</evidence>
<dbReference type="Gene3D" id="3.40.50.300">
    <property type="entry name" value="P-loop containing nucleotide triphosphate hydrolases"/>
    <property type="match status" value="1"/>
</dbReference>
<dbReference type="Pfam" id="PF22688">
    <property type="entry name" value="Hda_lid"/>
    <property type="match status" value="1"/>
</dbReference>
<dbReference type="InterPro" id="IPR027417">
    <property type="entry name" value="P-loop_NTPase"/>
</dbReference>
<dbReference type="PANTHER" id="PTHR30050:SF5">
    <property type="entry name" value="DNAA REGULATORY INACTIVATOR HDA"/>
    <property type="match status" value="1"/>
</dbReference>
<reference evidence="3 4" key="1">
    <citation type="journal article" date="2016" name="Nat. Commun.">
        <title>Thousands of microbial genomes shed light on interconnected biogeochemical processes in an aquifer system.</title>
        <authorList>
            <person name="Anantharaman K."/>
            <person name="Brown C.T."/>
            <person name="Hug L.A."/>
            <person name="Sharon I."/>
            <person name="Castelle C.J."/>
            <person name="Probst A.J."/>
            <person name="Thomas B.C."/>
            <person name="Singh A."/>
            <person name="Wilkins M.J."/>
            <person name="Karaoz U."/>
            <person name="Brodie E.L."/>
            <person name="Williams K.H."/>
            <person name="Hubbard S.S."/>
            <person name="Banfield J.F."/>
        </authorList>
    </citation>
    <scope>NUCLEOTIDE SEQUENCE [LARGE SCALE GENOMIC DNA]</scope>
</reference>
<sequence>MSAQLALNLRLRDGSSFGNFLPGRNREALAQAQALLDLATAPGFRSLYLYGERGSGKTHLLEAACRQRADSGRAPFYLCLRDAGALDPAMLEGVEQHSLVCLDDLGDAAGKPAWEEALLSLWERCRQRQGVWLAAASAPPDRLGLRLADLATRLSTATVYALHVLSDEEKLSAMRLRAGNRGLELPEEVARYILNRYPRDLGTLFPLLDRLDDAALAQQRRLTVPLVRELEEKA</sequence>
<dbReference type="InterPro" id="IPR055199">
    <property type="entry name" value="Hda_lid"/>
</dbReference>
<dbReference type="InterPro" id="IPR017788">
    <property type="entry name" value="Hda"/>
</dbReference>
<dbReference type="SUPFAM" id="SSF52540">
    <property type="entry name" value="P-loop containing nucleoside triphosphate hydrolases"/>
    <property type="match status" value="1"/>
</dbReference>
<dbReference type="AlphaFoldDB" id="A0A1F6T0Y0"/>
<accession>A0A1F6T0Y0</accession>
<dbReference type="Gene3D" id="1.10.8.60">
    <property type="match status" value="1"/>
</dbReference>
<protein>
    <submittedName>
        <fullName evidence="3">DnaA regulatory inactivator Hda</fullName>
    </submittedName>
</protein>
<dbReference type="GO" id="GO:0006270">
    <property type="term" value="P:DNA replication initiation"/>
    <property type="evidence" value="ECO:0007669"/>
    <property type="project" value="TreeGrafter"/>
</dbReference>
<dbReference type="GO" id="GO:0032297">
    <property type="term" value="P:negative regulation of DNA-templated DNA replication initiation"/>
    <property type="evidence" value="ECO:0007669"/>
    <property type="project" value="InterPro"/>
</dbReference>
<dbReference type="Pfam" id="PF00308">
    <property type="entry name" value="Bac_DnaA"/>
    <property type="match status" value="1"/>
</dbReference>
<evidence type="ECO:0000313" key="4">
    <source>
        <dbReference type="Proteomes" id="UP000178379"/>
    </source>
</evidence>
<evidence type="ECO:0000313" key="3">
    <source>
        <dbReference type="EMBL" id="OGI38838.1"/>
    </source>
</evidence>